<dbReference type="EMBL" id="POUT01000006">
    <property type="protein sequence ID" value="PNG09370.1"/>
    <property type="molecule type" value="Genomic_DNA"/>
</dbReference>
<proteinExistence type="predicted"/>
<feature type="transmembrane region" description="Helical" evidence="1">
    <location>
        <begin position="47"/>
        <end position="70"/>
    </location>
</feature>
<dbReference type="RefSeq" id="WP_102894598.1">
    <property type="nucleotide sequence ID" value="NZ_JAMOHU010000002.1"/>
</dbReference>
<evidence type="ECO:0000313" key="3">
    <source>
        <dbReference type="Proteomes" id="UP000236023"/>
    </source>
</evidence>
<protein>
    <submittedName>
        <fullName evidence="2">Uncharacterized protein</fullName>
    </submittedName>
</protein>
<organism evidence="2 3">
    <name type="scientific">Stutzerimonas stutzeri</name>
    <name type="common">Pseudomonas stutzeri</name>
    <dbReference type="NCBI Taxonomy" id="316"/>
    <lineage>
        <taxon>Bacteria</taxon>
        <taxon>Pseudomonadati</taxon>
        <taxon>Pseudomonadota</taxon>
        <taxon>Gammaproteobacteria</taxon>
        <taxon>Pseudomonadales</taxon>
        <taxon>Pseudomonadaceae</taxon>
        <taxon>Stutzerimonas</taxon>
    </lineage>
</organism>
<evidence type="ECO:0000256" key="1">
    <source>
        <dbReference type="SAM" id="Phobius"/>
    </source>
</evidence>
<name>A0A2N8T3R0_STUST</name>
<evidence type="ECO:0000313" key="2">
    <source>
        <dbReference type="EMBL" id="PNG09370.1"/>
    </source>
</evidence>
<gene>
    <name evidence="2" type="ORF">CXK94_12620</name>
</gene>
<dbReference type="Proteomes" id="UP000236023">
    <property type="component" value="Unassembled WGS sequence"/>
</dbReference>
<keyword evidence="1" id="KW-0812">Transmembrane</keyword>
<reference evidence="2 3" key="1">
    <citation type="submission" date="2018-01" db="EMBL/GenBank/DDBJ databases">
        <title>Denitrification phenotypes of diverse strains of Pseudomonas stutzeri.</title>
        <authorList>
            <person name="Milligan D.A."/>
            <person name="Bergaust L."/>
            <person name="Bakken L.R."/>
            <person name="Frostegard A."/>
        </authorList>
    </citation>
    <scope>NUCLEOTIDE SEQUENCE [LARGE SCALE GENOMIC DNA]</scope>
    <source>
        <strain evidence="2 3">24a75</strain>
    </source>
</reference>
<keyword evidence="1" id="KW-0472">Membrane</keyword>
<accession>A0A2N8T3R0</accession>
<comment type="caution">
    <text evidence="2">The sequence shown here is derived from an EMBL/GenBank/DDBJ whole genome shotgun (WGS) entry which is preliminary data.</text>
</comment>
<keyword evidence="1" id="KW-1133">Transmembrane helix</keyword>
<dbReference type="AlphaFoldDB" id="A0A2N8T3R0"/>
<sequence length="136" mass="14332">MKGVLGIIGIGTLALLAMGGVAAGYFLLADVWPAMANINGLTGFGTFFGGVASPILGLFTFFGVILTLALQGAQLKLLQDARIADQHIRALNTLLDDLQALEQQHYAPLAEHLGGWNLIVLGIIEKHLSGTLTKSH</sequence>